<accession>A0A224Y598</accession>
<name>A0A224Y598_9ACAR</name>
<sequence>MFLGPLGAMYTYIHIKKKKKKKVVIILSRPAKKCSATVFRSYHLVQTNSSLSRESFSFLFFLFVRIVESVFDSELMTKLFLTPVDRHYHIPAYCVHIW</sequence>
<reference evidence="1" key="1">
    <citation type="journal article" date="2017" name="Parasit. Vectors">
        <title>Sialotranscriptomics of Rhipicephalus zambeziensis reveals intricate expression profiles of secretory proteins and suggests tight temporal transcriptional regulation during blood-feeding.</title>
        <authorList>
            <person name="de Castro M.H."/>
            <person name="de Klerk D."/>
            <person name="Pienaar R."/>
            <person name="Rees D.J.G."/>
            <person name="Mans B.J."/>
        </authorList>
    </citation>
    <scope>NUCLEOTIDE SEQUENCE</scope>
    <source>
        <tissue evidence="1">Salivary glands</tissue>
    </source>
</reference>
<dbReference type="AlphaFoldDB" id="A0A224Y598"/>
<proteinExistence type="predicted"/>
<organism evidence="1">
    <name type="scientific">Rhipicephalus zambeziensis</name>
    <dbReference type="NCBI Taxonomy" id="60191"/>
    <lineage>
        <taxon>Eukaryota</taxon>
        <taxon>Metazoa</taxon>
        <taxon>Ecdysozoa</taxon>
        <taxon>Arthropoda</taxon>
        <taxon>Chelicerata</taxon>
        <taxon>Arachnida</taxon>
        <taxon>Acari</taxon>
        <taxon>Parasitiformes</taxon>
        <taxon>Ixodida</taxon>
        <taxon>Ixodoidea</taxon>
        <taxon>Ixodidae</taxon>
        <taxon>Rhipicephalinae</taxon>
        <taxon>Rhipicephalus</taxon>
        <taxon>Rhipicephalus</taxon>
    </lineage>
</organism>
<dbReference type="EMBL" id="GFPF01001592">
    <property type="protein sequence ID" value="MAA12738.1"/>
    <property type="molecule type" value="Transcribed_RNA"/>
</dbReference>
<evidence type="ECO:0000313" key="1">
    <source>
        <dbReference type="EMBL" id="MAA12738.1"/>
    </source>
</evidence>
<protein>
    <submittedName>
        <fullName evidence="1">Uncharacterized protein</fullName>
    </submittedName>
</protein>